<keyword evidence="5" id="KW-0732">Signal</keyword>
<evidence type="ECO:0000313" key="7">
    <source>
        <dbReference type="Proteomes" id="UP000504624"/>
    </source>
</evidence>
<dbReference type="Proteomes" id="UP000504624">
    <property type="component" value="Unplaced"/>
</dbReference>
<dbReference type="InterPro" id="IPR007110">
    <property type="entry name" value="Ig-like_dom"/>
</dbReference>
<keyword evidence="1" id="KW-0391">Immunity</keyword>
<feature type="domain" description="Ig-like" evidence="6">
    <location>
        <begin position="83"/>
        <end position="205"/>
    </location>
</feature>
<dbReference type="Gene3D" id="2.60.40.10">
    <property type="entry name" value="Immunoglobulins"/>
    <property type="match status" value="2"/>
</dbReference>
<evidence type="ECO:0000313" key="8">
    <source>
        <dbReference type="RefSeq" id="XP_017694871.1"/>
    </source>
</evidence>
<feature type="compositionally biased region" description="Low complexity" evidence="4">
    <location>
        <begin position="195"/>
        <end position="218"/>
    </location>
</feature>
<sequence>MSAGLGPWLLGLALALEPAGLWAQWRLEEAGGGHRAPGDSVLLSCRGSGFNFGLYVVHWYRQAPGGRPEWVSSISTDSSWNRPAFLPDAFWGDEIQPTRSAVWWPAGITGTLQCTYSSNASYIYVAWYQQCPGGPLQYLLQCQGCGGSYSHTAPFAHRRFSCQADKSSGTLSITGLEQGDSASYYCSLEAPQREAPGGASTTSASSPAASPPACSGGTQALQGGSQ</sequence>
<feature type="signal peptide" evidence="5">
    <location>
        <begin position="1"/>
        <end position="23"/>
    </location>
</feature>
<dbReference type="SUPFAM" id="SSF48726">
    <property type="entry name" value="Immunoglobulin"/>
    <property type="match status" value="2"/>
</dbReference>
<keyword evidence="2" id="KW-1064">Adaptive immunity</keyword>
<keyword evidence="3" id="KW-1280">Immunoglobulin</keyword>
<evidence type="ECO:0000256" key="2">
    <source>
        <dbReference type="ARBA" id="ARBA00023130"/>
    </source>
</evidence>
<dbReference type="GeneID" id="108509802"/>
<dbReference type="Pfam" id="PF07686">
    <property type="entry name" value="V-set"/>
    <property type="match status" value="1"/>
</dbReference>
<name>A0A6J0J997_9PASS</name>
<reference evidence="8" key="1">
    <citation type="submission" date="2025-08" db="UniProtKB">
        <authorList>
            <consortium name="RefSeq"/>
        </authorList>
    </citation>
    <scope>IDENTIFICATION</scope>
</reference>
<accession>A0A6J0J997</accession>
<keyword evidence="7" id="KW-1185">Reference proteome</keyword>
<proteinExistence type="predicted"/>
<dbReference type="GO" id="GO:0002250">
    <property type="term" value="P:adaptive immune response"/>
    <property type="evidence" value="ECO:0007669"/>
    <property type="project" value="UniProtKB-KW"/>
</dbReference>
<protein>
    <submittedName>
        <fullName evidence="8">Uncharacterized protein LOC108509802</fullName>
    </submittedName>
</protein>
<gene>
    <name evidence="8" type="primary">LOC108509802</name>
</gene>
<dbReference type="PROSITE" id="PS50835">
    <property type="entry name" value="IG_LIKE"/>
    <property type="match status" value="1"/>
</dbReference>
<dbReference type="OrthoDB" id="9426090at2759"/>
<organism evidence="7 8">
    <name type="scientific">Lepidothrix coronata</name>
    <name type="common">blue-crowned manakin</name>
    <dbReference type="NCBI Taxonomy" id="321398"/>
    <lineage>
        <taxon>Eukaryota</taxon>
        <taxon>Metazoa</taxon>
        <taxon>Chordata</taxon>
        <taxon>Craniata</taxon>
        <taxon>Vertebrata</taxon>
        <taxon>Euteleostomi</taxon>
        <taxon>Archelosauria</taxon>
        <taxon>Archosauria</taxon>
        <taxon>Dinosauria</taxon>
        <taxon>Saurischia</taxon>
        <taxon>Theropoda</taxon>
        <taxon>Coelurosauria</taxon>
        <taxon>Aves</taxon>
        <taxon>Neognathae</taxon>
        <taxon>Neoaves</taxon>
        <taxon>Telluraves</taxon>
        <taxon>Australaves</taxon>
        <taxon>Passeriformes</taxon>
        <taxon>Pipridae</taxon>
        <taxon>Lepidothrix</taxon>
    </lineage>
</organism>
<dbReference type="PANTHER" id="PTHR23266">
    <property type="entry name" value="IMMUNOGLOBULIN HEAVY CHAIN"/>
    <property type="match status" value="1"/>
</dbReference>
<dbReference type="SMART" id="SM00406">
    <property type="entry name" value="IGv"/>
    <property type="match status" value="2"/>
</dbReference>
<feature type="region of interest" description="Disordered" evidence="4">
    <location>
        <begin position="192"/>
        <end position="226"/>
    </location>
</feature>
<evidence type="ECO:0000259" key="6">
    <source>
        <dbReference type="PROSITE" id="PS50835"/>
    </source>
</evidence>
<dbReference type="InterPro" id="IPR013783">
    <property type="entry name" value="Ig-like_fold"/>
</dbReference>
<dbReference type="AlphaFoldDB" id="A0A6J0J997"/>
<feature type="chain" id="PRO_5026724318" evidence="5">
    <location>
        <begin position="24"/>
        <end position="226"/>
    </location>
</feature>
<dbReference type="InterPro" id="IPR050199">
    <property type="entry name" value="IgHV"/>
</dbReference>
<dbReference type="InterPro" id="IPR036179">
    <property type="entry name" value="Ig-like_dom_sf"/>
</dbReference>
<evidence type="ECO:0000256" key="4">
    <source>
        <dbReference type="SAM" id="MobiDB-lite"/>
    </source>
</evidence>
<dbReference type="GO" id="GO:0005576">
    <property type="term" value="C:extracellular region"/>
    <property type="evidence" value="ECO:0007669"/>
    <property type="project" value="UniProtKB-ARBA"/>
</dbReference>
<evidence type="ECO:0000256" key="5">
    <source>
        <dbReference type="SAM" id="SignalP"/>
    </source>
</evidence>
<evidence type="ECO:0000256" key="3">
    <source>
        <dbReference type="ARBA" id="ARBA00043265"/>
    </source>
</evidence>
<evidence type="ECO:0000256" key="1">
    <source>
        <dbReference type="ARBA" id="ARBA00022859"/>
    </source>
</evidence>
<dbReference type="RefSeq" id="XP_017694871.1">
    <property type="nucleotide sequence ID" value="XM_017839382.1"/>
</dbReference>
<dbReference type="InterPro" id="IPR013106">
    <property type="entry name" value="Ig_V-set"/>
</dbReference>
<dbReference type="GO" id="GO:0019814">
    <property type="term" value="C:immunoglobulin complex"/>
    <property type="evidence" value="ECO:0007669"/>
    <property type="project" value="UniProtKB-KW"/>
</dbReference>